<dbReference type="Proteomes" id="UP000824056">
    <property type="component" value="Unassembled WGS sequence"/>
</dbReference>
<feature type="transmembrane region" description="Helical" evidence="1">
    <location>
        <begin position="46"/>
        <end position="69"/>
    </location>
</feature>
<feature type="transmembrane region" description="Helical" evidence="1">
    <location>
        <begin position="14"/>
        <end position="34"/>
    </location>
</feature>
<dbReference type="AlphaFoldDB" id="A0A9D2FRL1"/>
<gene>
    <name evidence="2" type="ORF">H9809_05725</name>
</gene>
<evidence type="ECO:0000256" key="1">
    <source>
        <dbReference type="SAM" id="Phobius"/>
    </source>
</evidence>
<protein>
    <submittedName>
        <fullName evidence="2">DUF2975 domain-containing protein</fullName>
    </submittedName>
</protein>
<reference evidence="2" key="1">
    <citation type="journal article" date="2021" name="PeerJ">
        <title>Extensive microbial diversity within the chicken gut microbiome revealed by metagenomics and culture.</title>
        <authorList>
            <person name="Gilroy R."/>
            <person name="Ravi A."/>
            <person name="Getino M."/>
            <person name="Pursley I."/>
            <person name="Horton D.L."/>
            <person name="Alikhan N.F."/>
            <person name="Baker D."/>
            <person name="Gharbi K."/>
            <person name="Hall N."/>
            <person name="Watson M."/>
            <person name="Adriaenssens E.M."/>
            <person name="Foster-Nyarko E."/>
            <person name="Jarju S."/>
            <person name="Secka A."/>
            <person name="Antonio M."/>
            <person name="Oren A."/>
            <person name="Chaudhuri R.R."/>
            <person name="La Ragione R."/>
            <person name="Hildebrand F."/>
            <person name="Pallen M.J."/>
        </authorList>
    </citation>
    <scope>NUCLEOTIDE SEQUENCE</scope>
    <source>
        <strain evidence="2">1068</strain>
    </source>
</reference>
<keyword evidence="1" id="KW-1133">Transmembrane helix</keyword>
<organism evidence="2 3">
    <name type="scientific">Candidatus Blautia pullicola</name>
    <dbReference type="NCBI Taxonomy" id="2838498"/>
    <lineage>
        <taxon>Bacteria</taxon>
        <taxon>Bacillati</taxon>
        <taxon>Bacillota</taxon>
        <taxon>Clostridia</taxon>
        <taxon>Lachnospirales</taxon>
        <taxon>Lachnospiraceae</taxon>
        <taxon>Blautia</taxon>
    </lineage>
</organism>
<evidence type="ECO:0000313" key="2">
    <source>
        <dbReference type="EMBL" id="HIZ65382.1"/>
    </source>
</evidence>
<dbReference type="EMBL" id="DXBG01000135">
    <property type="protein sequence ID" value="HIZ65382.1"/>
    <property type="molecule type" value="Genomic_DNA"/>
</dbReference>
<dbReference type="InterPro" id="IPR021354">
    <property type="entry name" value="DUF2975"/>
</dbReference>
<feature type="transmembrane region" description="Helical" evidence="1">
    <location>
        <begin position="114"/>
        <end position="132"/>
    </location>
</feature>
<feature type="transmembrane region" description="Helical" evidence="1">
    <location>
        <begin position="90"/>
        <end position="108"/>
    </location>
</feature>
<accession>A0A9D2FRL1</accession>
<keyword evidence="1" id="KW-0812">Transmembrane</keyword>
<dbReference type="Pfam" id="PF11188">
    <property type="entry name" value="DUF2975"/>
    <property type="match status" value="1"/>
</dbReference>
<reference evidence="2" key="2">
    <citation type="submission" date="2021-04" db="EMBL/GenBank/DDBJ databases">
        <authorList>
            <person name="Gilroy R."/>
        </authorList>
    </citation>
    <scope>NUCLEOTIDE SEQUENCE</scope>
    <source>
        <strain evidence="2">1068</strain>
    </source>
</reference>
<sequence>MNWSKDKSLMLSRICIWIFTGILAVMCVAAPWVYRWFVDLRGLKAQGMLAFFLATNYSVAIPVAIALYLMNRLLANISREKVFISQNTGCLRGLSWCCAAAAFIFFASGFYYPSFLALCVAALFMALVLRVVKNVFAQAEEIKRENDYTI</sequence>
<evidence type="ECO:0000313" key="3">
    <source>
        <dbReference type="Proteomes" id="UP000824056"/>
    </source>
</evidence>
<proteinExistence type="predicted"/>
<keyword evidence="1" id="KW-0472">Membrane</keyword>
<comment type="caution">
    <text evidence="2">The sequence shown here is derived from an EMBL/GenBank/DDBJ whole genome shotgun (WGS) entry which is preliminary data.</text>
</comment>
<name>A0A9D2FRL1_9FIRM</name>